<dbReference type="InterPro" id="IPR025098">
    <property type="entry name" value="DUF4013"/>
</dbReference>
<feature type="region of interest" description="Disordered" evidence="1">
    <location>
        <begin position="1"/>
        <end position="22"/>
    </location>
</feature>
<evidence type="ECO:0000313" key="3">
    <source>
        <dbReference type="EMBL" id="TWT38395.1"/>
    </source>
</evidence>
<dbReference type="RefSeq" id="WP_146428656.1">
    <property type="nucleotide sequence ID" value="NZ_SJPF01000001.1"/>
</dbReference>
<feature type="compositionally biased region" description="Polar residues" evidence="1">
    <location>
        <begin position="1"/>
        <end position="14"/>
    </location>
</feature>
<organism evidence="3 4">
    <name type="scientific">Blastopirellula retiformator</name>
    <dbReference type="NCBI Taxonomy" id="2527970"/>
    <lineage>
        <taxon>Bacteria</taxon>
        <taxon>Pseudomonadati</taxon>
        <taxon>Planctomycetota</taxon>
        <taxon>Planctomycetia</taxon>
        <taxon>Pirellulales</taxon>
        <taxon>Pirellulaceae</taxon>
        <taxon>Blastopirellula</taxon>
    </lineage>
</organism>
<dbReference type="Pfam" id="PF13197">
    <property type="entry name" value="DUF4013"/>
    <property type="match status" value="1"/>
</dbReference>
<dbReference type="EMBL" id="SJPF01000001">
    <property type="protein sequence ID" value="TWT38395.1"/>
    <property type="molecule type" value="Genomic_DNA"/>
</dbReference>
<name>A0A5C5VKN3_9BACT</name>
<keyword evidence="2" id="KW-1133">Transmembrane helix</keyword>
<comment type="caution">
    <text evidence="3">The sequence shown here is derived from an EMBL/GenBank/DDBJ whole genome shotgun (WGS) entry which is preliminary data.</text>
</comment>
<protein>
    <recommendedName>
        <fullName evidence="5">DUF4013 domain-containing protein</fullName>
    </recommendedName>
</protein>
<evidence type="ECO:0000256" key="2">
    <source>
        <dbReference type="SAM" id="Phobius"/>
    </source>
</evidence>
<reference evidence="3 4" key="1">
    <citation type="submission" date="2019-02" db="EMBL/GenBank/DDBJ databases">
        <title>Deep-cultivation of Planctomycetes and their phenomic and genomic characterization uncovers novel biology.</title>
        <authorList>
            <person name="Wiegand S."/>
            <person name="Jogler M."/>
            <person name="Boedeker C."/>
            <person name="Pinto D."/>
            <person name="Vollmers J."/>
            <person name="Rivas-Marin E."/>
            <person name="Kohn T."/>
            <person name="Peeters S.H."/>
            <person name="Heuer A."/>
            <person name="Rast P."/>
            <person name="Oberbeckmann S."/>
            <person name="Bunk B."/>
            <person name="Jeske O."/>
            <person name="Meyerdierks A."/>
            <person name="Storesund J.E."/>
            <person name="Kallscheuer N."/>
            <person name="Luecker S."/>
            <person name="Lage O.M."/>
            <person name="Pohl T."/>
            <person name="Merkel B.J."/>
            <person name="Hornburger P."/>
            <person name="Mueller R.-W."/>
            <person name="Bruemmer F."/>
            <person name="Labrenz M."/>
            <person name="Spormann A.M."/>
            <person name="Op Den Camp H."/>
            <person name="Overmann J."/>
            <person name="Amann R."/>
            <person name="Jetten M.S.M."/>
            <person name="Mascher T."/>
            <person name="Medema M.H."/>
            <person name="Devos D.P."/>
            <person name="Kaster A.-K."/>
            <person name="Ovreas L."/>
            <person name="Rohde M."/>
            <person name="Galperin M.Y."/>
            <person name="Jogler C."/>
        </authorList>
    </citation>
    <scope>NUCLEOTIDE SEQUENCE [LARGE SCALE GENOMIC DNA]</scope>
    <source>
        <strain evidence="3 4">Enr8</strain>
    </source>
</reference>
<evidence type="ECO:0008006" key="5">
    <source>
        <dbReference type="Google" id="ProtNLM"/>
    </source>
</evidence>
<gene>
    <name evidence="3" type="ORF">Enr8_00870</name>
</gene>
<evidence type="ECO:0000313" key="4">
    <source>
        <dbReference type="Proteomes" id="UP000318878"/>
    </source>
</evidence>
<dbReference type="OrthoDB" id="267029at2"/>
<keyword evidence="2" id="KW-0472">Membrane</keyword>
<feature type="transmembrane region" description="Helical" evidence="2">
    <location>
        <begin position="105"/>
        <end position="134"/>
    </location>
</feature>
<dbReference type="AlphaFoldDB" id="A0A5C5VKN3"/>
<proteinExistence type="predicted"/>
<feature type="transmembrane region" description="Helical" evidence="2">
    <location>
        <begin position="199"/>
        <end position="232"/>
    </location>
</feature>
<feature type="transmembrane region" description="Helical" evidence="2">
    <location>
        <begin position="140"/>
        <end position="163"/>
    </location>
</feature>
<evidence type="ECO:0000256" key="1">
    <source>
        <dbReference type="SAM" id="MobiDB-lite"/>
    </source>
</evidence>
<dbReference type="Proteomes" id="UP000318878">
    <property type="component" value="Unassembled WGS sequence"/>
</dbReference>
<feature type="transmembrane region" description="Helical" evidence="2">
    <location>
        <begin position="53"/>
        <end position="73"/>
    </location>
</feature>
<accession>A0A5C5VKN3</accession>
<keyword evidence="2" id="KW-0812">Transmembrane</keyword>
<sequence length="257" mass="28781">MSDDSSNPYVSPSTEAFREHDDAGDMPLETRESIDYFGSITEFFDHPEWVNGLLMASLTVLIPFIGAFAVLGYEYDCVAQRLAGRGQRPYSLFTFDRFGEYLMRALWVMLYGLCASLLIIPVMLVCFLIFSVLASSKNEVLAVIGIVIAGAIYLGTILFMNIAMLPGMFRVAMTNDIGQGFDFAFIRDFISKMWFEQILVLLFVAFSSGIMINLGYLLCCIGALPAVVISWFSMSHLLMQMYQVYLSRGGMKIQIVP</sequence>
<keyword evidence="4" id="KW-1185">Reference proteome</keyword>